<dbReference type="Proteomes" id="UP000054538">
    <property type="component" value="Unassembled WGS sequence"/>
</dbReference>
<dbReference type="EMBL" id="KN824987">
    <property type="protein sequence ID" value="KIK96432.1"/>
    <property type="molecule type" value="Genomic_DNA"/>
</dbReference>
<organism evidence="2 3">
    <name type="scientific">Paxillus rubicundulus Ve08.2h10</name>
    <dbReference type="NCBI Taxonomy" id="930991"/>
    <lineage>
        <taxon>Eukaryota</taxon>
        <taxon>Fungi</taxon>
        <taxon>Dikarya</taxon>
        <taxon>Basidiomycota</taxon>
        <taxon>Agaricomycotina</taxon>
        <taxon>Agaricomycetes</taxon>
        <taxon>Agaricomycetidae</taxon>
        <taxon>Boletales</taxon>
        <taxon>Paxilineae</taxon>
        <taxon>Paxillaceae</taxon>
        <taxon>Paxillus</taxon>
    </lineage>
</organism>
<dbReference type="AlphaFoldDB" id="A0A0D0DFG9"/>
<keyword evidence="1" id="KW-0812">Transmembrane</keyword>
<reference evidence="3" key="2">
    <citation type="submission" date="2015-01" db="EMBL/GenBank/DDBJ databases">
        <title>Evolutionary Origins and Diversification of the Mycorrhizal Mutualists.</title>
        <authorList>
            <consortium name="DOE Joint Genome Institute"/>
            <consortium name="Mycorrhizal Genomics Consortium"/>
            <person name="Kohler A."/>
            <person name="Kuo A."/>
            <person name="Nagy L.G."/>
            <person name="Floudas D."/>
            <person name="Copeland A."/>
            <person name="Barry K.W."/>
            <person name="Cichocki N."/>
            <person name="Veneault-Fourrey C."/>
            <person name="LaButti K."/>
            <person name="Lindquist E.A."/>
            <person name="Lipzen A."/>
            <person name="Lundell T."/>
            <person name="Morin E."/>
            <person name="Murat C."/>
            <person name="Riley R."/>
            <person name="Ohm R."/>
            <person name="Sun H."/>
            <person name="Tunlid A."/>
            <person name="Henrissat B."/>
            <person name="Grigoriev I.V."/>
            <person name="Hibbett D.S."/>
            <person name="Martin F."/>
        </authorList>
    </citation>
    <scope>NUCLEOTIDE SEQUENCE [LARGE SCALE GENOMIC DNA]</scope>
    <source>
        <strain evidence="3">Ve08.2h10</strain>
    </source>
</reference>
<dbReference type="InParanoid" id="A0A0D0DFG9"/>
<evidence type="ECO:0000313" key="3">
    <source>
        <dbReference type="Proteomes" id="UP000054538"/>
    </source>
</evidence>
<name>A0A0D0DFG9_9AGAM</name>
<feature type="transmembrane region" description="Helical" evidence="1">
    <location>
        <begin position="12"/>
        <end position="33"/>
    </location>
</feature>
<sequence length="117" mass="12720">MNTLLENQISTLTVGISLSLFVFAMLTGQVALYFWRRSLHGRDPLWIKGVVVCIWVLQVLEIALACQMTTSGHGENYVTGAGPLGVISCVCAIYLGACAVTAILVHTIFLCDSSRRM</sequence>
<keyword evidence="1" id="KW-1133">Transmembrane helix</keyword>
<feature type="transmembrane region" description="Helical" evidence="1">
    <location>
        <begin position="85"/>
        <end position="111"/>
    </location>
</feature>
<evidence type="ECO:0000313" key="2">
    <source>
        <dbReference type="EMBL" id="KIK96432.1"/>
    </source>
</evidence>
<keyword evidence="3" id="KW-1185">Reference proteome</keyword>
<reference evidence="2 3" key="1">
    <citation type="submission" date="2014-04" db="EMBL/GenBank/DDBJ databases">
        <authorList>
            <consortium name="DOE Joint Genome Institute"/>
            <person name="Kuo A."/>
            <person name="Kohler A."/>
            <person name="Jargeat P."/>
            <person name="Nagy L.G."/>
            <person name="Floudas D."/>
            <person name="Copeland A."/>
            <person name="Barry K.W."/>
            <person name="Cichocki N."/>
            <person name="Veneault-Fourrey C."/>
            <person name="LaButti K."/>
            <person name="Lindquist E.A."/>
            <person name="Lipzen A."/>
            <person name="Lundell T."/>
            <person name="Morin E."/>
            <person name="Murat C."/>
            <person name="Sun H."/>
            <person name="Tunlid A."/>
            <person name="Henrissat B."/>
            <person name="Grigoriev I.V."/>
            <person name="Hibbett D.S."/>
            <person name="Martin F."/>
            <person name="Nordberg H.P."/>
            <person name="Cantor M.N."/>
            <person name="Hua S.X."/>
        </authorList>
    </citation>
    <scope>NUCLEOTIDE SEQUENCE [LARGE SCALE GENOMIC DNA]</scope>
    <source>
        <strain evidence="2 3">Ve08.2h10</strain>
    </source>
</reference>
<dbReference type="HOGENOM" id="CLU_2085526_0_0_1"/>
<protein>
    <submittedName>
        <fullName evidence="2">Uncharacterized protein</fullName>
    </submittedName>
</protein>
<proteinExistence type="predicted"/>
<keyword evidence="1" id="KW-0472">Membrane</keyword>
<evidence type="ECO:0000256" key="1">
    <source>
        <dbReference type="SAM" id="Phobius"/>
    </source>
</evidence>
<feature type="transmembrane region" description="Helical" evidence="1">
    <location>
        <begin position="45"/>
        <end position="65"/>
    </location>
</feature>
<dbReference type="OrthoDB" id="2688788at2759"/>
<accession>A0A0D0DFG9</accession>
<gene>
    <name evidence="2" type="ORF">PAXRUDRAFT_309671</name>
</gene>